<dbReference type="CDD" id="cd00113">
    <property type="entry name" value="PLAT"/>
    <property type="match status" value="1"/>
</dbReference>
<keyword evidence="3" id="KW-1185">Reference proteome</keyword>
<organism evidence="2 3">
    <name type="scientific">Dendrobium catenatum</name>
    <dbReference type="NCBI Taxonomy" id="906689"/>
    <lineage>
        <taxon>Eukaryota</taxon>
        <taxon>Viridiplantae</taxon>
        <taxon>Streptophyta</taxon>
        <taxon>Embryophyta</taxon>
        <taxon>Tracheophyta</taxon>
        <taxon>Spermatophyta</taxon>
        <taxon>Magnoliopsida</taxon>
        <taxon>Liliopsida</taxon>
        <taxon>Asparagales</taxon>
        <taxon>Orchidaceae</taxon>
        <taxon>Epidendroideae</taxon>
        <taxon>Malaxideae</taxon>
        <taxon>Dendrobiinae</taxon>
        <taxon>Dendrobium</taxon>
    </lineage>
</organism>
<dbReference type="SUPFAM" id="SSF49723">
    <property type="entry name" value="Lipase/lipooxygenase domain (PLAT/LH2 domain)"/>
    <property type="match status" value="1"/>
</dbReference>
<sequence>MAKEGLKEVVGWRWWVDIEGGQLKPRVMAGSGQWLAAMEVPMVASTWQLLVAKLAIQDSLSLSEEEEDRKRVEGTNTLVRMASARALFVGFVAALSFTTVVAEAANPHPHPHPQPHPHPEELEHQHQLLLRQAALDSTKARGCSYRVMIKTSCRSPRVTRDLVALSFGDAYNNQVYAPGLDDPYGKAFERCSTDTYDIAGPCGYGTCYLYLWRDGPDGWIPEWVEVYDPYYQRYITFYYGSPIPSGVWYGFNNCSRRFSSNVTTTIATGKAATATHDE</sequence>
<dbReference type="InterPro" id="IPR036392">
    <property type="entry name" value="PLAT/LH2_dom_sf"/>
</dbReference>
<evidence type="ECO:0000313" key="2">
    <source>
        <dbReference type="EMBL" id="PKU72347.1"/>
    </source>
</evidence>
<dbReference type="Proteomes" id="UP000233837">
    <property type="component" value="Unassembled WGS sequence"/>
</dbReference>
<gene>
    <name evidence="2" type="ORF">MA16_Dca006347</name>
</gene>
<dbReference type="PANTHER" id="PTHR31718">
    <property type="entry name" value="PLAT DOMAIN-CONTAINING PROTEIN"/>
    <property type="match status" value="1"/>
</dbReference>
<dbReference type="EMBL" id="KZ502842">
    <property type="protein sequence ID" value="PKU72347.1"/>
    <property type="molecule type" value="Genomic_DNA"/>
</dbReference>
<dbReference type="AlphaFoldDB" id="A0A2I0W9K4"/>
<accession>A0A2I0W9K4</accession>
<dbReference type="InterPro" id="IPR010417">
    <property type="entry name" value="Embryo-specific_ATS3"/>
</dbReference>
<name>A0A2I0W9K4_9ASPA</name>
<reference evidence="2 3" key="1">
    <citation type="journal article" date="2016" name="Sci. Rep.">
        <title>The Dendrobium catenatum Lindl. genome sequence provides insights into polysaccharide synthase, floral development and adaptive evolution.</title>
        <authorList>
            <person name="Zhang G.Q."/>
            <person name="Xu Q."/>
            <person name="Bian C."/>
            <person name="Tsai W.C."/>
            <person name="Yeh C.M."/>
            <person name="Liu K.W."/>
            <person name="Yoshida K."/>
            <person name="Zhang L.S."/>
            <person name="Chang S.B."/>
            <person name="Chen F."/>
            <person name="Shi Y."/>
            <person name="Su Y.Y."/>
            <person name="Zhang Y.Q."/>
            <person name="Chen L.J."/>
            <person name="Yin Y."/>
            <person name="Lin M."/>
            <person name="Huang H."/>
            <person name="Deng H."/>
            <person name="Wang Z.W."/>
            <person name="Zhu S.L."/>
            <person name="Zhao X."/>
            <person name="Deng C."/>
            <person name="Niu S.C."/>
            <person name="Huang J."/>
            <person name="Wang M."/>
            <person name="Liu G.H."/>
            <person name="Yang H.J."/>
            <person name="Xiao X.J."/>
            <person name="Hsiao Y.Y."/>
            <person name="Wu W.L."/>
            <person name="Chen Y.Y."/>
            <person name="Mitsuda N."/>
            <person name="Ohme-Takagi M."/>
            <person name="Luo Y.B."/>
            <person name="Van de Peer Y."/>
            <person name="Liu Z.J."/>
        </authorList>
    </citation>
    <scope>NUCLEOTIDE SEQUENCE [LARGE SCALE GENOMIC DNA]</scope>
    <source>
        <tissue evidence="2">The whole plant</tissue>
    </source>
</reference>
<evidence type="ECO:0000256" key="1">
    <source>
        <dbReference type="SAM" id="MobiDB-lite"/>
    </source>
</evidence>
<reference evidence="2 3" key="2">
    <citation type="journal article" date="2017" name="Nature">
        <title>The Apostasia genome and the evolution of orchids.</title>
        <authorList>
            <person name="Zhang G.Q."/>
            <person name="Liu K.W."/>
            <person name="Li Z."/>
            <person name="Lohaus R."/>
            <person name="Hsiao Y.Y."/>
            <person name="Niu S.C."/>
            <person name="Wang J.Y."/>
            <person name="Lin Y.C."/>
            <person name="Xu Q."/>
            <person name="Chen L.J."/>
            <person name="Yoshida K."/>
            <person name="Fujiwara S."/>
            <person name="Wang Z.W."/>
            <person name="Zhang Y.Q."/>
            <person name="Mitsuda N."/>
            <person name="Wang M."/>
            <person name="Liu G.H."/>
            <person name="Pecoraro L."/>
            <person name="Huang H.X."/>
            <person name="Xiao X.J."/>
            <person name="Lin M."/>
            <person name="Wu X.Y."/>
            <person name="Wu W.L."/>
            <person name="Chen Y.Y."/>
            <person name="Chang S.B."/>
            <person name="Sakamoto S."/>
            <person name="Ohme-Takagi M."/>
            <person name="Yagi M."/>
            <person name="Zeng S.J."/>
            <person name="Shen C.Y."/>
            <person name="Yeh C.M."/>
            <person name="Luo Y.B."/>
            <person name="Tsai W.C."/>
            <person name="Van de Peer Y."/>
            <person name="Liu Z.J."/>
        </authorList>
    </citation>
    <scope>NUCLEOTIDE SEQUENCE [LARGE SCALE GENOMIC DNA]</scope>
    <source>
        <tissue evidence="2">The whole plant</tissue>
    </source>
</reference>
<proteinExistence type="predicted"/>
<dbReference type="Pfam" id="PF06232">
    <property type="entry name" value="ATS3"/>
    <property type="match status" value="1"/>
</dbReference>
<dbReference type="PANTHER" id="PTHR31718:SF31">
    <property type="entry name" value="OS01G0172800 PROTEIN"/>
    <property type="match status" value="1"/>
</dbReference>
<evidence type="ECO:0000313" key="3">
    <source>
        <dbReference type="Proteomes" id="UP000233837"/>
    </source>
</evidence>
<protein>
    <recommendedName>
        <fullName evidence="4">Embryo-specific protein ATS3B</fullName>
    </recommendedName>
</protein>
<feature type="region of interest" description="Disordered" evidence="1">
    <location>
        <begin position="105"/>
        <end position="125"/>
    </location>
</feature>
<evidence type="ECO:0008006" key="4">
    <source>
        <dbReference type="Google" id="ProtNLM"/>
    </source>
</evidence>